<evidence type="ECO:0000259" key="10">
    <source>
        <dbReference type="PROSITE" id="PS50106"/>
    </source>
</evidence>
<dbReference type="RefSeq" id="XP_031379631.1">
    <property type="nucleotide sequence ID" value="XM_031523771.1"/>
</dbReference>
<dbReference type="PANTHER" id="PTHR43343">
    <property type="entry name" value="PEPTIDASE S12"/>
    <property type="match status" value="1"/>
</dbReference>
<keyword evidence="6" id="KW-0378">Hydrolase</keyword>
<dbReference type="OrthoDB" id="4217619at2759"/>
<dbReference type="InterPro" id="IPR039382">
    <property type="entry name" value="DEGP1/8_PDZ_dom"/>
</dbReference>
<dbReference type="Gene3D" id="2.30.42.10">
    <property type="match status" value="1"/>
</dbReference>
<dbReference type="AlphaFoldDB" id="A0A6P8CDR9"/>
<evidence type="ECO:0000256" key="3">
    <source>
        <dbReference type="ARBA" id="ARBA00022528"/>
    </source>
</evidence>
<dbReference type="PRINTS" id="PR00834">
    <property type="entry name" value="PROTEASES2C"/>
</dbReference>
<reference evidence="12" key="2">
    <citation type="submission" date="2025-08" db="UniProtKB">
        <authorList>
            <consortium name="RefSeq"/>
        </authorList>
    </citation>
    <scope>IDENTIFICATION</scope>
    <source>
        <tissue evidence="12">Leaf</tissue>
    </source>
</reference>
<organism evidence="11 12">
    <name type="scientific">Punica granatum</name>
    <name type="common">Pomegranate</name>
    <dbReference type="NCBI Taxonomy" id="22663"/>
    <lineage>
        <taxon>Eukaryota</taxon>
        <taxon>Viridiplantae</taxon>
        <taxon>Streptophyta</taxon>
        <taxon>Embryophyta</taxon>
        <taxon>Tracheophyta</taxon>
        <taxon>Spermatophyta</taxon>
        <taxon>Magnoliopsida</taxon>
        <taxon>eudicotyledons</taxon>
        <taxon>Gunneridae</taxon>
        <taxon>Pentapetalae</taxon>
        <taxon>rosids</taxon>
        <taxon>malvids</taxon>
        <taxon>Myrtales</taxon>
        <taxon>Lythraceae</taxon>
        <taxon>Punica</taxon>
    </lineage>
</organism>
<dbReference type="Proteomes" id="UP000515151">
    <property type="component" value="Chromosome 2"/>
</dbReference>
<dbReference type="SUPFAM" id="SSF50494">
    <property type="entry name" value="Trypsin-like serine proteases"/>
    <property type="match status" value="1"/>
</dbReference>
<comment type="similarity">
    <text evidence="2">Belongs to the peptidase S1C family.</text>
</comment>
<dbReference type="PANTHER" id="PTHR43343:SF2">
    <property type="entry name" value="PDZ DOMAIN-CONTAINING PROTEIN"/>
    <property type="match status" value="1"/>
</dbReference>
<dbReference type="GO" id="GO:0006508">
    <property type="term" value="P:proteolysis"/>
    <property type="evidence" value="ECO:0007669"/>
    <property type="project" value="UniProtKB-KW"/>
</dbReference>
<dbReference type="Pfam" id="PF13365">
    <property type="entry name" value="Trypsin_2"/>
    <property type="match status" value="1"/>
</dbReference>
<dbReference type="InterPro" id="IPR001478">
    <property type="entry name" value="PDZ"/>
</dbReference>
<dbReference type="Gene3D" id="2.40.10.10">
    <property type="entry name" value="Trypsin-like serine proteases"/>
    <property type="match status" value="2"/>
</dbReference>
<comment type="subcellular location">
    <subcellularLocation>
        <location evidence="1">Plastid</location>
        <location evidence="1">Chloroplast</location>
    </subcellularLocation>
</comment>
<protein>
    <submittedName>
        <fullName evidence="12">Protease Do-like 1, chloroplastic</fullName>
    </submittedName>
</protein>
<dbReference type="SMART" id="SM00228">
    <property type="entry name" value="PDZ"/>
    <property type="match status" value="1"/>
</dbReference>
<keyword evidence="7" id="KW-0720">Serine protease</keyword>
<dbReference type="PROSITE" id="PS50106">
    <property type="entry name" value="PDZ"/>
    <property type="match status" value="1"/>
</dbReference>
<name>A0A6P8CDR9_PUNGR</name>
<dbReference type="InterPro" id="IPR043504">
    <property type="entry name" value="Peptidase_S1_PA_chymotrypsin"/>
</dbReference>
<keyword evidence="4" id="KW-0934">Plastid</keyword>
<dbReference type="GO" id="GO:0009534">
    <property type="term" value="C:chloroplast thylakoid"/>
    <property type="evidence" value="ECO:0007669"/>
    <property type="project" value="UniProtKB-ARBA"/>
</dbReference>
<dbReference type="InterPro" id="IPR009003">
    <property type="entry name" value="Peptidase_S1_PA"/>
</dbReference>
<evidence type="ECO:0000256" key="5">
    <source>
        <dbReference type="ARBA" id="ARBA00022670"/>
    </source>
</evidence>
<feature type="domain" description="PDZ" evidence="10">
    <location>
        <begin position="326"/>
        <end position="423"/>
    </location>
</feature>
<dbReference type="InterPro" id="IPR036034">
    <property type="entry name" value="PDZ_sf"/>
</dbReference>
<evidence type="ECO:0000256" key="9">
    <source>
        <dbReference type="SAM" id="MobiDB-lite"/>
    </source>
</evidence>
<dbReference type="GO" id="GO:0004252">
    <property type="term" value="F:serine-type endopeptidase activity"/>
    <property type="evidence" value="ECO:0007669"/>
    <property type="project" value="InterPro"/>
</dbReference>
<evidence type="ECO:0000313" key="11">
    <source>
        <dbReference type="Proteomes" id="UP000515151"/>
    </source>
</evidence>
<evidence type="ECO:0000256" key="8">
    <source>
        <dbReference type="ARBA" id="ARBA00022946"/>
    </source>
</evidence>
<sequence length="439" mass="46058">MAAASPAHSLLCSVSRSSTPRPSARFFPSSSSSISKSFPSRTSTSAAAASPVLSFLHQGGNNFSLARNNADDDDPSWLHKLLLTTCASVALSLSLFVADVDQASAFVVTTPRKLQTDELATVRLFQENTPSVVYITNLAVKQDAFTLDVLEVPQGSGSGFVWDKEGHVVTNYHVIRGASDLKVTLADQSTYDAKVVGFDQDKDVAVLRVDAPKEKLRPIPIGVSADLLVGQKVYAIGNPFGLDHTLTTGVISGLRREISSAATGRPIQDVIQTDAAINPGNSGGPLLDSSGSLIGINTAIYSPSGASSGVGFSIPVDTVGGIVDQLVKYGKVTRPILGIKFAPDQSVEQLGVSGVLVLDAPANGPAGKAGLLPTKRDAYGRLILGDIITSVNGKKVTNGSDLYRILDQCEVGDTVTVEVLRGDHKEKIPVTLEPKPDQS</sequence>
<dbReference type="GO" id="GO:0010206">
    <property type="term" value="P:photosystem II repair"/>
    <property type="evidence" value="ECO:0007669"/>
    <property type="project" value="UniProtKB-ARBA"/>
</dbReference>
<dbReference type="Pfam" id="PF13180">
    <property type="entry name" value="PDZ_2"/>
    <property type="match status" value="1"/>
</dbReference>
<accession>A0A6P8CDR9</accession>
<evidence type="ECO:0000256" key="6">
    <source>
        <dbReference type="ARBA" id="ARBA00022801"/>
    </source>
</evidence>
<dbReference type="FunFam" id="2.40.10.10:FF:000001">
    <property type="entry name" value="Periplasmic serine protease DegS"/>
    <property type="match status" value="1"/>
</dbReference>
<dbReference type="GeneID" id="116194865"/>
<evidence type="ECO:0000256" key="7">
    <source>
        <dbReference type="ARBA" id="ARBA00022825"/>
    </source>
</evidence>
<dbReference type="InterPro" id="IPR001940">
    <property type="entry name" value="Peptidase_S1C"/>
</dbReference>
<keyword evidence="3" id="KW-0150">Chloroplast</keyword>
<proteinExistence type="inferred from homology"/>
<dbReference type="FunFam" id="2.40.10.10:FF:000103">
    <property type="entry name" value="Protease Do-like 1, chloroplastic"/>
    <property type="match status" value="1"/>
</dbReference>
<keyword evidence="11" id="KW-1185">Reference proteome</keyword>
<dbReference type="InterPro" id="IPR051201">
    <property type="entry name" value="Chloro_Bact_Ser_Proteases"/>
</dbReference>
<reference evidence="11" key="1">
    <citation type="journal article" date="2020" name="Plant Biotechnol. J.">
        <title>The pomegranate (Punica granatum L.) draft genome dissects genetic divergence between soft- and hard-seeded cultivars.</title>
        <authorList>
            <person name="Luo X."/>
            <person name="Li H."/>
            <person name="Wu Z."/>
            <person name="Yao W."/>
            <person name="Zhao P."/>
            <person name="Cao D."/>
            <person name="Yu H."/>
            <person name="Li K."/>
            <person name="Poudel K."/>
            <person name="Zhao D."/>
            <person name="Zhang F."/>
            <person name="Xia X."/>
            <person name="Chen L."/>
            <person name="Wang Q."/>
            <person name="Jing D."/>
            <person name="Cao S."/>
        </authorList>
    </citation>
    <scope>NUCLEOTIDE SEQUENCE [LARGE SCALE GENOMIC DNA]</scope>
    <source>
        <strain evidence="11">cv. Tunisia</strain>
    </source>
</reference>
<evidence type="ECO:0000313" key="12">
    <source>
        <dbReference type="RefSeq" id="XP_031379631.1"/>
    </source>
</evidence>
<evidence type="ECO:0000256" key="4">
    <source>
        <dbReference type="ARBA" id="ARBA00022640"/>
    </source>
</evidence>
<keyword evidence="5" id="KW-0645">Protease</keyword>
<evidence type="ECO:0000256" key="1">
    <source>
        <dbReference type="ARBA" id="ARBA00004229"/>
    </source>
</evidence>
<keyword evidence="8" id="KW-0809">Transit peptide</keyword>
<dbReference type="CDD" id="cd00990">
    <property type="entry name" value="cpPDZ_AtDEGP1-like"/>
    <property type="match status" value="1"/>
</dbReference>
<feature type="region of interest" description="Disordered" evidence="9">
    <location>
        <begin position="13"/>
        <end position="37"/>
    </location>
</feature>
<dbReference type="SUPFAM" id="SSF50156">
    <property type="entry name" value="PDZ domain-like"/>
    <property type="match status" value="1"/>
</dbReference>
<gene>
    <name evidence="12" type="primary">LOC116194865</name>
</gene>
<evidence type="ECO:0000256" key="2">
    <source>
        <dbReference type="ARBA" id="ARBA00010541"/>
    </source>
</evidence>